<feature type="chain" id="PRO_5003233774" description="DinB-like domain-containing protein" evidence="1">
    <location>
        <begin position="26"/>
        <end position="189"/>
    </location>
</feature>
<dbReference type="KEGG" id="acm:AciX9_4486"/>
<reference evidence="4" key="1">
    <citation type="submission" date="2011-01" db="EMBL/GenBank/DDBJ databases">
        <title>Complete sequence of plasmid3 of Acidobacterium sp. MP5ACTX9.</title>
        <authorList>
            <consortium name="US DOE Joint Genome Institute"/>
            <person name="Lucas S."/>
            <person name="Copeland A."/>
            <person name="Lapidus A."/>
            <person name="Cheng J.-F."/>
            <person name="Goodwin L."/>
            <person name="Pitluck S."/>
            <person name="Teshima H."/>
            <person name="Detter J.C."/>
            <person name="Han C."/>
            <person name="Tapia R."/>
            <person name="Land M."/>
            <person name="Hauser L."/>
            <person name="Kyrpides N."/>
            <person name="Ivanova N."/>
            <person name="Ovchinnikova G."/>
            <person name="Pagani I."/>
            <person name="Rawat S.R."/>
            <person name="Mannisto M."/>
            <person name="Haggblom M.M."/>
            <person name="Woyke T."/>
        </authorList>
    </citation>
    <scope>NUCLEOTIDE SEQUENCE [LARGE SCALE GENOMIC DNA]</scope>
    <source>
        <strain evidence="4">MP5ACTX9</strain>
        <plasmid evidence="4">Plasmid pACIX903</plasmid>
    </source>
</reference>
<dbReference type="SUPFAM" id="SSF109854">
    <property type="entry name" value="DinB/YfiT-like putative metalloenzymes"/>
    <property type="match status" value="1"/>
</dbReference>
<dbReference type="HOGENOM" id="CLU_120900_1_0_0"/>
<dbReference type="PROSITE" id="PS51257">
    <property type="entry name" value="PROKAR_LIPOPROTEIN"/>
    <property type="match status" value="1"/>
</dbReference>
<protein>
    <recommendedName>
        <fullName evidence="2">DinB-like domain-containing protein</fullName>
    </recommendedName>
</protein>
<organism evidence="4">
    <name type="scientific">Granulicella tundricola (strain ATCC BAA-1859 / DSM 23138 / MP5ACTX9)</name>
    <dbReference type="NCBI Taxonomy" id="1198114"/>
    <lineage>
        <taxon>Bacteria</taxon>
        <taxon>Pseudomonadati</taxon>
        <taxon>Acidobacteriota</taxon>
        <taxon>Terriglobia</taxon>
        <taxon>Terriglobales</taxon>
        <taxon>Acidobacteriaceae</taxon>
        <taxon>Granulicella</taxon>
    </lineage>
</organism>
<dbReference type="Proteomes" id="UP000000343">
    <property type="component" value="Plasmid pACIX903"/>
</dbReference>
<dbReference type="AlphaFoldDB" id="E8X7J8"/>
<proteinExistence type="predicted"/>
<sequence>MFATRHFVIATVLLTAACMSLTVNAQAAAKPDPLSQSFDKVLSQFALQFLAVSKAMPSEKYDFTPATLRLAGADYKGVRTFAAEVKHVAEMNFVIYSVMSGLKPDMDMDSIRDLKSKDEIISALSRSFAYGHRALLTLNAGNSGEMPPDSHGMTKAGIAAYVMVHDADHYGQLSEYLRMNGIVPPQSRK</sequence>
<dbReference type="RefSeq" id="WP_013573151.1">
    <property type="nucleotide sequence ID" value="NC_015058.1"/>
</dbReference>
<dbReference type="Gene3D" id="1.20.120.450">
    <property type="entry name" value="dinb family like domain"/>
    <property type="match status" value="1"/>
</dbReference>
<accession>E8X7J8</accession>
<gene>
    <name evidence="3" type="ordered locus">AciX9_4486</name>
</gene>
<feature type="signal peptide" evidence="1">
    <location>
        <begin position="1"/>
        <end position="25"/>
    </location>
</feature>
<keyword evidence="1" id="KW-0732">Signal</keyword>
<evidence type="ECO:0000259" key="2">
    <source>
        <dbReference type="Pfam" id="PF12867"/>
    </source>
</evidence>
<evidence type="ECO:0000313" key="3">
    <source>
        <dbReference type="EMBL" id="ADW71432.1"/>
    </source>
</evidence>
<dbReference type="InterPro" id="IPR024775">
    <property type="entry name" value="DinB-like"/>
</dbReference>
<dbReference type="OrthoDB" id="117525at2"/>
<dbReference type="EMBL" id="CP002483">
    <property type="protein sequence ID" value="ADW71432.1"/>
    <property type="molecule type" value="Genomic_DNA"/>
</dbReference>
<geneLocation type="plasmid" evidence="3 4">
    <name>pACIX903</name>
</geneLocation>
<keyword evidence="4" id="KW-1185">Reference proteome</keyword>
<feature type="domain" description="DinB-like" evidence="2">
    <location>
        <begin position="49"/>
        <end position="173"/>
    </location>
</feature>
<name>E8X7J8_GRATM</name>
<evidence type="ECO:0000313" key="4">
    <source>
        <dbReference type="Proteomes" id="UP000000343"/>
    </source>
</evidence>
<keyword evidence="3" id="KW-0614">Plasmid</keyword>
<dbReference type="InterPro" id="IPR034660">
    <property type="entry name" value="DinB/YfiT-like"/>
</dbReference>
<dbReference type="Pfam" id="PF12867">
    <property type="entry name" value="DinB_2"/>
    <property type="match status" value="1"/>
</dbReference>
<evidence type="ECO:0000256" key="1">
    <source>
        <dbReference type="SAM" id="SignalP"/>
    </source>
</evidence>